<feature type="region of interest" description="Disordered" evidence="1">
    <location>
        <begin position="75"/>
        <end position="101"/>
    </location>
</feature>
<dbReference type="EMBL" id="HBIO01031360">
    <property type="protein sequence ID" value="CAE0479191.1"/>
    <property type="molecule type" value="Transcribed_RNA"/>
</dbReference>
<feature type="compositionally biased region" description="Low complexity" evidence="1">
    <location>
        <begin position="90"/>
        <end position="101"/>
    </location>
</feature>
<reference evidence="2" key="1">
    <citation type="submission" date="2021-01" db="EMBL/GenBank/DDBJ databases">
        <authorList>
            <person name="Corre E."/>
            <person name="Pelletier E."/>
            <person name="Niang G."/>
            <person name="Scheremetjew M."/>
            <person name="Finn R."/>
            <person name="Kale V."/>
            <person name="Holt S."/>
            <person name="Cochrane G."/>
            <person name="Meng A."/>
            <person name="Brown T."/>
            <person name="Cohen L."/>
        </authorList>
    </citation>
    <scope>NUCLEOTIDE SEQUENCE</scope>
    <source>
        <strain evidence="2">MM31A-1</strain>
    </source>
</reference>
<organism evidence="2">
    <name type="scientific">Chaetoceros debilis</name>
    <dbReference type="NCBI Taxonomy" id="122233"/>
    <lineage>
        <taxon>Eukaryota</taxon>
        <taxon>Sar</taxon>
        <taxon>Stramenopiles</taxon>
        <taxon>Ochrophyta</taxon>
        <taxon>Bacillariophyta</taxon>
        <taxon>Coscinodiscophyceae</taxon>
        <taxon>Chaetocerotophycidae</taxon>
        <taxon>Chaetocerotales</taxon>
        <taxon>Chaetocerotaceae</taxon>
        <taxon>Chaetoceros</taxon>
    </lineage>
</organism>
<dbReference type="AlphaFoldDB" id="A0A7S3QJK6"/>
<sequence length="158" mass="17804">MVSINFTYLRTQRPMKRKNRKLVLAKGEWILSEELLDTDPDSLNGDQIPITISEDSEIKMISHEEERVHEYCCSTRNHPLKSPPSPTPTTPTYRSSATSATTIEYTADGTPENIYVSRENDDDEWSVSTLGSTIIGDARPGGRRLPFTSHENLMIGTF</sequence>
<evidence type="ECO:0000313" key="2">
    <source>
        <dbReference type="EMBL" id="CAE0479191.1"/>
    </source>
</evidence>
<proteinExistence type="predicted"/>
<name>A0A7S3QJK6_9STRA</name>
<gene>
    <name evidence="2" type="ORF">CDEB00056_LOCUS24045</name>
</gene>
<protein>
    <submittedName>
        <fullName evidence="2">Uncharacterized protein</fullName>
    </submittedName>
</protein>
<evidence type="ECO:0000256" key="1">
    <source>
        <dbReference type="SAM" id="MobiDB-lite"/>
    </source>
</evidence>
<accession>A0A7S3QJK6</accession>